<gene>
    <name evidence="2" type="ORF">O9H85_28115</name>
</gene>
<dbReference type="Pfam" id="PF07876">
    <property type="entry name" value="Dabb"/>
    <property type="match status" value="1"/>
</dbReference>
<dbReference type="SUPFAM" id="SSF54909">
    <property type="entry name" value="Dimeric alpha+beta barrel"/>
    <property type="match status" value="1"/>
</dbReference>
<accession>A0ABT4QHL7</accession>
<protein>
    <submittedName>
        <fullName evidence="2">Dabb family protein</fullName>
    </submittedName>
</protein>
<dbReference type="RefSeq" id="WP_269884723.1">
    <property type="nucleotide sequence ID" value="NZ_JAQAGZ010000022.1"/>
</dbReference>
<dbReference type="PROSITE" id="PS51502">
    <property type="entry name" value="S_R_A_B_BARREL"/>
    <property type="match status" value="1"/>
</dbReference>
<evidence type="ECO:0000313" key="3">
    <source>
        <dbReference type="Proteomes" id="UP001527882"/>
    </source>
</evidence>
<proteinExistence type="predicted"/>
<evidence type="ECO:0000259" key="1">
    <source>
        <dbReference type="PROSITE" id="PS51502"/>
    </source>
</evidence>
<evidence type="ECO:0000313" key="2">
    <source>
        <dbReference type="EMBL" id="MCZ8516190.1"/>
    </source>
</evidence>
<dbReference type="Proteomes" id="UP001527882">
    <property type="component" value="Unassembled WGS sequence"/>
</dbReference>
<comment type="caution">
    <text evidence="2">The sequence shown here is derived from an EMBL/GenBank/DDBJ whole genome shotgun (WGS) entry which is preliminary data.</text>
</comment>
<dbReference type="InterPro" id="IPR013097">
    <property type="entry name" value="Dabb"/>
</dbReference>
<organism evidence="2 3">
    <name type="scientific">Paenibacillus gyeongsangnamensis</name>
    <dbReference type="NCBI Taxonomy" id="3388067"/>
    <lineage>
        <taxon>Bacteria</taxon>
        <taxon>Bacillati</taxon>
        <taxon>Bacillota</taxon>
        <taxon>Bacilli</taxon>
        <taxon>Bacillales</taxon>
        <taxon>Paenibacillaceae</taxon>
        <taxon>Paenibacillus</taxon>
    </lineage>
</organism>
<dbReference type="EMBL" id="JAQAGZ010000022">
    <property type="protein sequence ID" value="MCZ8516190.1"/>
    <property type="molecule type" value="Genomic_DNA"/>
</dbReference>
<keyword evidence="3" id="KW-1185">Reference proteome</keyword>
<name>A0ABT4QHL7_9BACL</name>
<reference evidence="2 3" key="1">
    <citation type="submission" date="2022-12" db="EMBL/GenBank/DDBJ databases">
        <title>Draft genome sequence of Paenibacillus sp. dW9.</title>
        <authorList>
            <person name="Choi E.-W."/>
            <person name="Kim D.-U."/>
        </authorList>
    </citation>
    <scope>NUCLEOTIDE SEQUENCE [LARGE SCALE GENOMIC DNA]</scope>
    <source>
        <strain evidence="3">dW9</strain>
    </source>
</reference>
<dbReference type="SMART" id="SM00886">
    <property type="entry name" value="Dabb"/>
    <property type="match status" value="1"/>
</dbReference>
<dbReference type="Gene3D" id="3.30.70.100">
    <property type="match status" value="1"/>
</dbReference>
<feature type="domain" description="Stress-response A/B barrel" evidence="1">
    <location>
        <begin position="6"/>
        <end position="98"/>
    </location>
</feature>
<sequence length="101" mass="11777">MGRETIRHMVAFTLHSPAGSAEAERFLSDGRKILSAIPVVKRFEVLRQISPKSDYDFGFSMEFDSKADYDAYNAHPDHEAFVEQRWKKEVSRFQELDFTFL</sequence>
<dbReference type="InterPro" id="IPR011008">
    <property type="entry name" value="Dimeric_a/b-barrel"/>
</dbReference>